<feature type="transmembrane region" description="Helical" evidence="1">
    <location>
        <begin position="244"/>
        <end position="268"/>
    </location>
</feature>
<dbReference type="GO" id="GO:0005886">
    <property type="term" value="C:plasma membrane"/>
    <property type="evidence" value="ECO:0007669"/>
    <property type="project" value="TreeGrafter"/>
</dbReference>
<keyword evidence="1" id="KW-0472">Membrane</keyword>
<accession>A0A1I1URE3</accession>
<keyword evidence="1" id="KW-0812">Transmembrane</keyword>
<dbReference type="Gene3D" id="1.20.1250.20">
    <property type="entry name" value="MFS general substrate transporter like domains"/>
    <property type="match status" value="1"/>
</dbReference>
<reference evidence="3" key="1">
    <citation type="submission" date="2016-10" db="EMBL/GenBank/DDBJ databases">
        <authorList>
            <person name="Varghese N."/>
            <person name="Submissions S."/>
        </authorList>
    </citation>
    <scope>NUCLEOTIDE SEQUENCE [LARGE SCALE GENOMIC DNA]</scope>
    <source>
        <strain evidence="3">DSM 7481</strain>
    </source>
</reference>
<keyword evidence="1" id="KW-1133">Transmembrane helix</keyword>
<dbReference type="Pfam" id="PF06779">
    <property type="entry name" value="MFS_4"/>
    <property type="match status" value="1"/>
</dbReference>
<gene>
    <name evidence="2" type="ORF">SAMN04489710_10571</name>
</gene>
<feature type="transmembrane region" description="Helical" evidence="1">
    <location>
        <begin position="337"/>
        <end position="356"/>
    </location>
</feature>
<dbReference type="EMBL" id="FOMQ01000005">
    <property type="protein sequence ID" value="SFD70550.1"/>
    <property type="molecule type" value="Genomic_DNA"/>
</dbReference>
<feature type="transmembrane region" description="Helical" evidence="1">
    <location>
        <begin position="313"/>
        <end position="331"/>
    </location>
</feature>
<feature type="transmembrane region" description="Helical" evidence="1">
    <location>
        <begin position="97"/>
        <end position="116"/>
    </location>
</feature>
<dbReference type="OrthoDB" id="9797953at2"/>
<evidence type="ECO:0000256" key="1">
    <source>
        <dbReference type="SAM" id="Phobius"/>
    </source>
</evidence>
<dbReference type="PANTHER" id="PTHR23537">
    <property type="match status" value="1"/>
</dbReference>
<feature type="transmembrane region" description="Helical" evidence="1">
    <location>
        <begin position="21"/>
        <end position="42"/>
    </location>
</feature>
<evidence type="ECO:0000313" key="3">
    <source>
        <dbReference type="Proteomes" id="UP000199517"/>
    </source>
</evidence>
<feature type="transmembrane region" description="Helical" evidence="1">
    <location>
        <begin position="280"/>
        <end position="301"/>
    </location>
</feature>
<dbReference type="PANTHER" id="PTHR23537:SF1">
    <property type="entry name" value="SUGAR TRANSPORTER"/>
    <property type="match status" value="1"/>
</dbReference>
<evidence type="ECO:0000313" key="2">
    <source>
        <dbReference type="EMBL" id="SFD70550.1"/>
    </source>
</evidence>
<feature type="transmembrane region" description="Helical" evidence="1">
    <location>
        <begin position="62"/>
        <end position="85"/>
    </location>
</feature>
<feature type="transmembrane region" description="Helical" evidence="1">
    <location>
        <begin position="400"/>
        <end position="426"/>
    </location>
</feature>
<feature type="transmembrane region" description="Helical" evidence="1">
    <location>
        <begin position="184"/>
        <end position="205"/>
    </location>
</feature>
<feature type="transmembrane region" description="Helical" evidence="1">
    <location>
        <begin position="122"/>
        <end position="144"/>
    </location>
</feature>
<dbReference type="Proteomes" id="UP000199517">
    <property type="component" value="Unassembled WGS sequence"/>
</dbReference>
<dbReference type="RefSeq" id="WP_092951290.1">
    <property type="nucleotide sequence ID" value="NZ_FOMQ01000005.1"/>
</dbReference>
<name>A0A1I1URE3_9BURK</name>
<organism evidence="2 3">
    <name type="scientific">Paracidovorax konjaci</name>
    <dbReference type="NCBI Taxonomy" id="32040"/>
    <lineage>
        <taxon>Bacteria</taxon>
        <taxon>Pseudomonadati</taxon>
        <taxon>Pseudomonadota</taxon>
        <taxon>Betaproteobacteria</taxon>
        <taxon>Burkholderiales</taxon>
        <taxon>Comamonadaceae</taxon>
        <taxon>Paracidovorax</taxon>
    </lineage>
</organism>
<dbReference type="STRING" id="32040.SAMN04489710_10571"/>
<proteinExistence type="predicted"/>
<feature type="transmembrane region" description="Helical" evidence="1">
    <location>
        <begin position="156"/>
        <end position="178"/>
    </location>
</feature>
<dbReference type="SUPFAM" id="SSF103473">
    <property type="entry name" value="MFS general substrate transporter"/>
    <property type="match status" value="1"/>
</dbReference>
<sequence length="436" mass="44103">MNLSPPSDLQATPSLPAHSPLAVALAGMAALGAAMGIGRFAFTPLLPMMLQDGALTLAGGSWLATANYLGYLLGALLCMALPWWARRAGRAWPAARMARAGLVAAGVLTLAMALPVPGAWPTLRFLAGVASAFVFLNISAWCMARLVALGRPALGGLIFCGPGLGILLTGLSASAMVAGGWPAAAGWAAFGVLAVVLCAAAWPVVHGAPEAPGPAAVRQGAQPAAATATAAATTSPMAGGQGEVLARVLLTVAYGLAGLGYIVTATFLPVIARSALPAGSVWVDLFWPIFGAGVALGAWLSTRTPARWDRRHLLLAAYLVQAGAIGLGLAWPGAAGFALGSLVLGLPFTAITFYALQEARRLWPLASDSFPGLLTAAYGVGQIAGPPMVAWMLHHTASEAAGFTLGLGAAASALVLGAALFAFMAWRWPLGAPARP</sequence>
<keyword evidence="3" id="KW-1185">Reference proteome</keyword>
<dbReference type="InterPro" id="IPR036259">
    <property type="entry name" value="MFS_trans_sf"/>
</dbReference>
<dbReference type="AlphaFoldDB" id="A0A1I1URE3"/>
<protein>
    <submittedName>
        <fullName evidence="2">Predicted arabinose efflux permease, MFS family</fullName>
    </submittedName>
</protein>
<dbReference type="InterPro" id="IPR010645">
    <property type="entry name" value="MFS_4"/>
</dbReference>
<feature type="transmembrane region" description="Helical" evidence="1">
    <location>
        <begin position="376"/>
        <end position="394"/>
    </location>
</feature>